<reference evidence="2" key="1">
    <citation type="submission" date="2015-11" db="EMBL/GenBank/DDBJ databases">
        <authorList>
            <person name="Blom J."/>
        </authorList>
    </citation>
    <scope>NUCLEOTIDE SEQUENCE [LARGE SCALE GENOMIC DNA]</scope>
</reference>
<dbReference type="PATRIC" id="fig|1619313.3.peg.1653"/>
<dbReference type="KEGG" id="ege:EM595_1592"/>
<evidence type="ECO:0008006" key="3">
    <source>
        <dbReference type="Google" id="ProtNLM"/>
    </source>
</evidence>
<gene>
    <name evidence="1" type="ORF">EM595_1592</name>
</gene>
<evidence type="ECO:0000313" key="1">
    <source>
        <dbReference type="EMBL" id="CUU23826.1"/>
    </source>
</evidence>
<dbReference type="EMBL" id="LN907827">
    <property type="protein sequence ID" value="CUU23826.1"/>
    <property type="molecule type" value="Genomic_DNA"/>
</dbReference>
<dbReference type="STRING" id="1619313.EM595_1592"/>
<evidence type="ECO:0000313" key="2">
    <source>
        <dbReference type="Proteomes" id="UP000059419"/>
    </source>
</evidence>
<proteinExistence type="predicted"/>
<keyword evidence="2" id="KW-1185">Reference proteome</keyword>
<accession>A0A0U5GM02</accession>
<protein>
    <recommendedName>
        <fullName evidence="3">DUF3304 domain-containing protein</fullName>
    </recommendedName>
</protein>
<organism evidence="1 2">
    <name type="scientific">Duffyella gerundensis</name>
    <dbReference type="NCBI Taxonomy" id="1619313"/>
    <lineage>
        <taxon>Bacteria</taxon>
        <taxon>Pseudomonadati</taxon>
        <taxon>Pseudomonadota</taxon>
        <taxon>Gammaproteobacteria</taxon>
        <taxon>Enterobacterales</taxon>
        <taxon>Erwiniaceae</taxon>
        <taxon>Duffyella</taxon>
    </lineage>
</organism>
<dbReference type="Proteomes" id="UP000059419">
    <property type="component" value="Chromosome 1"/>
</dbReference>
<dbReference type="InterPro" id="IPR021733">
    <property type="entry name" value="DUF3304"/>
</dbReference>
<sequence>MPEINLILPSRKPAEFYQKIRFQLMPEQLFIHWIWVICLVLSVSGCSQPGGNGYTAGDIRGINHMPYVINSMNVNGFGGPNMGAYGEGGGYCCILLPDKWSPGLKARVEWEVDPKTASQFPGYKHWEEYLKWEKEVKASFRKHRAVVDIPEYGEERCGIKVHFLPCNEIKVTTICDGYGTSKYPIKEPREMKEPAQCPK</sequence>
<dbReference type="Pfam" id="PF11745">
    <property type="entry name" value="DUF3304"/>
    <property type="match status" value="1"/>
</dbReference>
<name>A0A0U5GM02_9GAMM</name>
<dbReference type="AlphaFoldDB" id="A0A0U5GM02"/>